<dbReference type="CDD" id="cd12797">
    <property type="entry name" value="M23_peptidase"/>
    <property type="match status" value="1"/>
</dbReference>
<accession>A0A1M7F285</accession>
<dbReference type="Gene3D" id="2.70.70.10">
    <property type="entry name" value="Glucose Permease (Domain IIA)"/>
    <property type="match status" value="1"/>
</dbReference>
<evidence type="ECO:0000313" key="3">
    <source>
        <dbReference type="EMBL" id="SHL97818.1"/>
    </source>
</evidence>
<feature type="transmembrane region" description="Helical" evidence="1">
    <location>
        <begin position="89"/>
        <end position="110"/>
    </location>
</feature>
<dbReference type="InterPro" id="IPR011055">
    <property type="entry name" value="Dup_hybrid_motif"/>
</dbReference>
<dbReference type="AlphaFoldDB" id="A0A1M7F285"/>
<proteinExistence type="predicted"/>
<dbReference type="Pfam" id="PF01551">
    <property type="entry name" value="Peptidase_M23"/>
    <property type="match status" value="1"/>
</dbReference>
<dbReference type="EMBL" id="FRCB01000004">
    <property type="protein sequence ID" value="SHL97818.1"/>
    <property type="molecule type" value="Genomic_DNA"/>
</dbReference>
<protein>
    <submittedName>
        <fullName evidence="3">Peptidase family M23</fullName>
    </submittedName>
</protein>
<dbReference type="PANTHER" id="PTHR21666:SF285">
    <property type="entry name" value="M23 FAMILY METALLOPEPTIDASE"/>
    <property type="match status" value="1"/>
</dbReference>
<keyword evidence="1" id="KW-0472">Membrane</keyword>
<sequence>MTVTILFFQIALPLALLGWILLLPSGSATGLLLQTAGVAAFLFALARIAQWALPVWWLPWAYGALWLAIAVAVLALRPSIAGLPVWPTGLGWTSAVLGAALMATGGWFGAQALSGRSPPPVEVVEIGNPFARGQFLVASGGSHPIVNAHMRTLDNSVERFRPWRGQSYAVDFFGLGPWGLRARGWRPADPAAYAIFGAELRAPCSGVVVAAEGHWPDYEVPDQDMVNRLGNHVILRCGAADIVLAHMRQGSISVAPGDRVDIGNRLGEVGNSGASTEPHLHIHAQRPAPDGAPPISGEPLGLRIDGRILVRGDRINGADG</sequence>
<evidence type="ECO:0000256" key="1">
    <source>
        <dbReference type="SAM" id="Phobius"/>
    </source>
</evidence>
<dbReference type="PANTHER" id="PTHR21666">
    <property type="entry name" value="PEPTIDASE-RELATED"/>
    <property type="match status" value="1"/>
</dbReference>
<reference evidence="3 4" key="1">
    <citation type="submission" date="2016-11" db="EMBL/GenBank/DDBJ databases">
        <authorList>
            <person name="Varghese N."/>
            <person name="Submissions S."/>
        </authorList>
    </citation>
    <scope>NUCLEOTIDE SEQUENCE [LARGE SCALE GENOMIC DNA]</scope>
    <source>
        <strain evidence="3 4">DSM 28249</strain>
    </source>
</reference>
<dbReference type="GO" id="GO:0004222">
    <property type="term" value="F:metalloendopeptidase activity"/>
    <property type="evidence" value="ECO:0007669"/>
    <property type="project" value="TreeGrafter"/>
</dbReference>
<dbReference type="Proteomes" id="UP000322545">
    <property type="component" value="Unassembled WGS sequence"/>
</dbReference>
<evidence type="ECO:0000259" key="2">
    <source>
        <dbReference type="Pfam" id="PF01551"/>
    </source>
</evidence>
<evidence type="ECO:0000313" key="4">
    <source>
        <dbReference type="Proteomes" id="UP000322545"/>
    </source>
</evidence>
<keyword evidence="1" id="KW-0812">Transmembrane</keyword>
<feature type="domain" description="M23ase beta-sheet core" evidence="2">
    <location>
        <begin position="197"/>
        <end position="285"/>
    </location>
</feature>
<dbReference type="InterPro" id="IPR050570">
    <property type="entry name" value="Cell_wall_metabolism_enzyme"/>
</dbReference>
<organism evidence="3 4">
    <name type="scientific">Roseovarius litoreus</name>
    <dbReference type="NCBI Taxonomy" id="1155722"/>
    <lineage>
        <taxon>Bacteria</taxon>
        <taxon>Pseudomonadati</taxon>
        <taxon>Pseudomonadota</taxon>
        <taxon>Alphaproteobacteria</taxon>
        <taxon>Rhodobacterales</taxon>
        <taxon>Roseobacteraceae</taxon>
        <taxon>Roseovarius</taxon>
    </lineage>
</organism>
<feature type="transmembrane region" description="Helical" evidence="1">
    <location>
        <begin position="59"/>
        <end position="77"/>
    </location>
</feature>
<name>A0A1M7F285_9RHOB</name>
<keyword evidence="1" id="KW-1133">Transmembrane helix</keyword>
<feature type="transmembrane region" description="Helical" evidence="1">
    <location>
        <begin position="31"/>
        <end position="53"/>
    </location>
</feature>
<dbReference type="SUPFAM" id="SSF51261">
    <property type="entry name" value="Duplicated hybrid motif"/>
    <property type="match status" value="1"/>
</dbReference>
<feature type="transmembrane region" description="Helical" evidence="1">
    <location>
        <begin position="6"/>
        <end position="24"/>
    </location>
</feature>
<keyword evidence="4" id="KW-1185">Reference proteome</keyword>
<dbReference type="InterPro" id="IPR016047">
    <property type="entry name" value="M23ase_b-sheet_dom"/>
</dbReference>
<gene>
    <name evidence="3" type="ORF">SAMN05443432_1043</name>
</gene>